<dbReference type="Pfam" id="PF13439">
    <property type="entry name" value="Glyco_transf_4"/>
    <property type="match status" value="1"/>
</dbReference>
<dbReference type="Proteomes" id="UP001300348">
    <property type="component" value="Chromosome"/>
</dbReference>
<dbReference type="PANTHER" id="PTHR12526:SF622">
    <property type="entry name" value="GLYCOSYLTRANSFERASE (GROUP I)"/>
    <property type="match status" value="1"/>
</dbReference>
<organism evidence="2 3">
    <name type="scientific">Xenorhabdus griffiniae</name>
    <dbReference type="NCBI Taxonomy" id="351672"/>
    <lineage>
        <taxon>Bacteria</taxon>
        <taxon>Pseudomonadati</taxon>
        <taxon>Pseudomonadota</taxon>
        <taxon>Gammaproteobacteria</taxon>
        <taxon>Enterobacterales</taxon>
        <taxon>Morganellaceae</taxon>
        <taxon>Xenorhabdus</taxon>
    </lineage>
</organism>
<evidence type="ECO:0000313" key="2">
    <source>
        <dbReference type="EMBL" id="WNH02095.1"/>
    </source>
</evidence>
<dbReference type="Pfam" id="PF13692">
    <property type="entry name" value="Glyco_trans_1_4"/>
    <property type="match status" value="1"/>
</dbReference>
<gene>
    <name evidence="2" type="ORF">QL112_020525</name>
</gene>
<sequence length="409" mass="46184">MNIVYINHYAGSPDLGMEFRPYYLGQEWIKSGHHVIIIAASYSHVRSKQPFLIRNKKTIEKINELTYIWYPTPVYNGNGLSRVRNIFSFLAQVWMDSNKLVKEYNPDIVISSSTYPMDIWVAKHIAQKSNAKLIFELHDLWPLSPIELGGMSPKHPFIQLCQLAENSAYKHSDAVISMLPNVHEHMKNHGLNLDKLHIVPNGVVVNDWMQKFSPLDMELEKLIISEKNKGHKIVCYSGAHGQPNSLNILIKTALILHEKTFTFLLVGTGFEKDNLIEESKSLGIKNVIFIDPIPKIQIPTLLEKIDIAYIGLQKQSLFRFGISPNKLIDYMMAAKPILCAIDAGNDPVSDANCGITVKSNNPEDIAQALLHLSSLSTEELSKMGQRGRAYALKNHIYSALADKFIKAIR</sequence>
<keyword evidence="3" id="KW-1185">Reference proteome</keyword>
<dbReference type="SUPFAM" id="SSF53756">
    <property type="entry name" value="UDP-Glycosyltransferase/glycogen phosphorylase"/>
    <property type="match status" value="1"/>
</dbReference>
<evidence type="ECO:0000313" key="3">
    <source>
        <dbReference type="Proteomes" id="UP001300348"/>
    </source>
</evidence>
<dbReference type="PANTHER" id="PTHR12526">
    <property type="entry name" value="GLYCOSYLTRANSFERASE"/>
    <property type="match status" value="1"/>
</dbReference>
<dbReference type="Gene3D" id="3.40.50.2000">
    <property type="entry name" value="Glycogen Phosphorylase B"/>
    <property type="match status" value="2"/>
</dbReference>
<dbReference type="CDD" id="cd03794">
    <property type="entry name" value="GT4_WbuB-like"/>
    <property type="match status" value="1"/>
</dbReference>
<proteinExistence type="predicted"/>
<dbReference type="RefSeq" id="WP_189759451.1">
    <property type="nucleotide sequence ID" value="NZ_CAWPOC010000104.1"/>
</dbReference>
<feature type="domain" description="Glycosyltransferase subfamily 4-like N-terminal" evidence="1">
    <location>
        <begin position="16"/>
        <end position="204"/>
    </location>
</feature>
<accession>A0ABY9XHJ8</accession>
<reference evidence="2 3" key="1">
    <citation type="journal article" date="2023" name="Access Microbiol">
        <title>The genome of a steinernematid-associated Pseudomonas piscis bacterium encodes the biosynthesis of insect toxins.</title>
        <authorList>
            <person name="Awori R.M."/>
            <person name="Hendre P."/>
            <person name="Amugune N.O."/>
        </authorList>
    </citation>
    <scope>NUCLEOTIDE SEQUENCE [LARGE SCALE GENOMIC DNA]</scope>
    <source>
        <strain evidence="2 3">97</strain>
    </source>
</reference>
<dbReference type="GeneID" id="88857995"/>
<dbReference type="EMBL" id="CP133647">
    <property type="protein sequence ID" value="WNH02095.1"/>
    <property type="molecule type" value="Genomic_DNA"/>
</dbReference>
<dbReference type="InterPro" id="IPR028098">
    <property type="entry name" value="Glyco_trans_4-like_N"/>
</dbReference>
<name>A0ABY9XHJ8_9GAMM</name>
<protein>
    <submittedName>
        <fullName evidence="2">Glycosyltransferase family 4 protein</fullName>
    </submittedName>
</protein>
<evidence type="ECO:0000259" key="1">
    <source>
        <dbReference type="Pfam" id="PF13439"/>
    </source>
</evidence>